<dbReference type="OrthoDB" id="1445755at2"/>
<dbReference type="RefSeq" id="WP_143746048.1">
    <property type="nucleotide sequence ID" value="NZ_FTPU01000052.1"/>
</dbReference>
<dbReference type="Proteomes" id="UP000187261">
    <property type="component" value="Unassembled WGS sequence"/>
</dbReference>
<proteinExistence type="predicted"/>
<dbReference type="AlphaFoldDB" id="A0A1U7Q129"/>
<dbReference type="EMBL" id="FTPU01000052">
    <property type="protein sequence ID" value="SIT98334.1"/>
    <property type="molecule type" value="Genomic_DNA"/>
</dbReference>
<sequence>MNSVYDSMSKAELEVCNFLKELKIFWTFEQPVFLTDDGNRPRIFCPDFYLPELGIYIEVIGNPGLNDYGRREEIYCKNNILIIFIKPFNHIGWREYLVDEIVAIHQDRYQKIKRIQSHW</sequence>
<accession>A0A1U7Q129</accession>
<gene>
    <name evidence="1" type="ORF">SAMN05660493_03076</name>
</gene>
<evidence type="ECO:0000313" key="2">
    <source>
        <dbReference type="Proteomes" id="UP000187261"/>
    </source>
</evidence>
<name>A0A1U7Q129_9FLAO</name>
<dbReference type="STRING" id="1121284.SAMN05660493_03076"/>
<keyword evidence="2" id="KW-1185">Reference proteome</keyword>
<protein>
    <submittedName>
        <fullName evidence="1">Uncharacterized protein</fullName>
    </submittedName>
</protein>
<reference evidence="2" key="1">
    <citation type="submission" date="2016-10" db="EMBL/GenBank/DDBJ databases">
        <authorList>
            <person name="Varghese N."/>
            <person name="Submissions S."/>
        </authorList>
    </citation>
    <scope>NUCLEOTIDE SEQUENCE [LARGE SCALE GENOMIC DNA]</scope>
    <source>
        <strain evidence="2">DSM 19482</strain>
    </source>
</reference>
<evidence type="ECO:0000313" key="1">
    <source>
        <dbReference type="EMBL" id="SIT98334.1"/>
    </source>
</evidence>
<organism evidence="1 2">
    <name type="scientific">Epilithonimonas bovis DSM 19482</name>
    <dbReference type="NCBI Taxonomy" id="1121284"/>
    <lineage>
        <taxon>Bacteria</taxon>
        <taxon>Pseudomonadati</taxon>
        <taxon>Bacteroidota</taxon>
        <taxon>Flavobacteriia</taxon>
        <taxon>Flavobacteriales</taxon>
        <taxon>Weeksellaceae</taxon>
        <taxon>Chryseobacterium group</taxon>
        <taxon>Epilithonimonas</taxon>
    </lineage>
</organism>
<dbReference type="Gene3D" id="3.40.91.30">
    <property type="match status" value="1"/>
</dbReference>